<dbReference type="SUPFAM" id="SSF56436">
    <property type="entry name" value="C-type lectin-like"/>
    <property type="match status" value="1"/>
</dbReference>
<name>A0A381W7A4_9ZZZZ</name>
<accession>A0A381W7A4</accession>
<dbReference type="InterPro" id="IPR005532">
    <property type="entry name" value="SUMF_dom"/>
</dbReference>
<proteinExistence type="predicted"/>
<dbReference type="Gene3D" id="1.25.40.10">
    <property type="entry name" value="Tetratricopeptide repeat domain"/>
    <property type="match status" value="1"/>
</dbReference>
<sequence>MDKLIEIIKKLMIQFVLLLFSSVTLHAQDLTKIFASGKTAFAQGKYHVAEKFFGQVLGKDSDNYKVLRAQADTKIKLKKFQEAEDLLNRILAMPESKGRNIMVFLKGKTEGRKAELVDENVMAIDESGAVDDDISQFVKDDAIGPVPHFRVFIMNTGKMELLSKSRYRIKYHGIPTATRELVTTLKATVQKMAISTNQEKPKEEMIVIKEGCFEMGSDSGNPDERPSHKVCLSSFKIGKYEIKQKFFQSVMGFNPSQFPGAEFPVDSVSWEDARDYCKKQGYRLPTEAEWEFAARGGTKSKYYWGEAVTGKEGNFCDSECDLNSRDASKTDGFKNTSPIGSFPPNAFGLFDMAGNVSEWVFDWMPINENYYLMSPEKNPRGPRSELNACSGVDCVGSFSITQKVNRGGSWNKKALEMRSSNRMNSHFQLQSDGTGFRCAANID</sequence>
<evidence type="ECO:0000313" key="2">
    <source>
        <dbReference type="EMBL" id="SVA48181.1"/>
    </source>
</evidence>
<dbReference type="InterPro" id="IPR042095">
    <property type="entry name" value="SUMF_sf"/>
</dbReference>
<dbReference type="SUPFAM" id="SSF48452">
    <property type="entry name" value="TPR-like"/>
    <property type="match status" value="1"/>
</dbReference>
<dbReference type="InterPro" id="IPR011990">
    <property type="entry name" value="TPR-like_helical_dom_sf"/>
</dbReference>
<dbReference type="InterPro" id="IPR051043">
    <property type="entry name" value="Sulfatase_Mod_Factor_Kinase"/>
</dbReference>
<dbReference type="AlphaFoldDB" id="A0A381W7A4"/>
<gene>
    <name evidence="2" type="ORF">METZ01_LOCUS101035</name>
</gene>
<evidence type="ECO:0000259" key="1">
    <source>
        <dbReference type="Pfam" id="PF03781"/>
    </source>
</evidence>
<dbReference type="InterPro" id="IPR016187">
    <property type="entry name" value="CTDL_fold"/>
</dbReference>
<dbReference type="PANTHER" id="PTHR23150">
    <property type="entry name" value="SULFATASE MODIFYING FACTOR 1, 2"/>
    <property type="match status" value="1"/>
</dbReference>
<protein>
    <recommendedName>
        <fullName evidence="1">Sulfatase-modifying factor enzyme-like domain-containing protein</fullName>
    </recommendedName>
</protein>
<dbReference type="PANTHER" id="PTHR23150:SF19">
    <property type="entry name" value="FORMYLGLYCINE-GENERATING ENZYME"/>
    <property type="match status" value="1"/>
</dbReference>
<dbReference type="GO" id="GO:0120147">
    <property type="term" value="F:formylglycine-generating oxidase activity"/>
    <property type="evidence" value="ECO:0007669"/>
    <property type="project" value="TreeGrafter"/>
</dbReference>
<dbReference type="EMBL" id="UINC01010867">
    <property type="protein sequence ID" value="SVA48181.1"/>
    <property type="molecule type" value="Genomic_DNA"/>
</dbReference>
<dbReference type="Pfam" id="PF03781">
    <property type="entry name" value="FGE-sulfatase"/>
    <property type="match status" value="1"/>
</dbReference>
<dbReference type="Pfam" id="PF14559">
    <property type="entry name" value="TPR_19"/>
    <property type="match status" value="1"/>
</dbReference>
<feature type="domain" description="Sulfatase-modifying factor enzyme-like" evidence="1">
    <location>
        <begin position="203"/>
        <end position="439"/>
    </location>
</feature>
<reference evidence="2" key="1">
    <citation type="submission" date="2018-05" db="EMBL/GenBank/DDBJ databases">
        <authorList>
            <person name="Lanie J.A."/>
            <person name="Ng W.-L."/>
            <person name="Kazmierczak K.M."/>
            <person name="Andrzejewski T.M."/>
            <person name="Davidsen T.M."/>
            <person name="Wayne K.J."/>
            <person name="Tettelin H."/>
            <person name="Glass J.I."/>
            <person name="Rusch D."/>
            <person name="Podicherti R."/>
            <person name="Tsui H.-C.T."/>
            <person name="Winkler M.E."/>
        </authorList>
    </citation>
    <scope>NUCLEOTIDE SEQUENCE</scope>
</reference>
<organism evidence="2">
    <name type="scientific">marine metagenome</name>
    <dbReference type="NCBI Taxonomy" id="408172"/>
    <lineage>
        <taxon>unclassified sequences</taxon>
        <taxon>metagenomes</taxon>
        <taxon>ecological metagenomes</taxon>
    </lineage>
</organism>
<dbReference type="Gene3D" id="3.90.1580.10">
    <property type="entry name" value="paralog of FGE (formylglycine-generating enzyme)"/>
    <property type="match status" value="1"/>
</dbReference>